<proteinExistence type="predicted"/>
<dbReference type="EMBL" id="MUKV01000007">
    <property type="protein sequence ID" value="OQS41700.1"/>
    <property type="molecule type" value="Genomic_DNA"/>
</dbReference>
<reference evidence="1 2" key="1">
    <citation type="submission" date="2017-02" db="EMBL/GenBank/DDBJ databases">
        <title>Chromobacterium haemolyticum H5244.</title>
        <authorList>
            <person name="Gulvik C.A."/>
        </authorList>
    </citation>
    <scope>NUCLEOTIDE SEQUENCE [LARGE SCALE GENOMIC DNA]</scope>
    <source>
        <strain evidence="1 2">H5244</strain>
    </source>
</reference>
<sequence>MLMYHTYIPLSQPFSPCLTLAREIVNRFQDIRPKAPPRAGLFIDCAVRQAKNPTHQLRTTFLQLSTARAMMQIHNI</sequence>
<evidence type="ECO:0000313" key="2">
    <source>
        <dbReference type="Proteomes" id="UP000192721"/>
    </source>
</evidence>
<dbReference type="Proteomes" id="UP000192721">
    <property type="component" value="Unassembled WGS sequence"/>
</dbReference>
<protein>
    <submittedName>
        <fullName evidence="1">Uncharacterized protein</fullName>
    </submittedName>
</protein>
<accession>A0A1W0D3W0</accession>
<gene>
    <name evidence="1" type="ORF">B0T45_08180</name>
</gene>
<comment type="caution">
    <text evidence="1">The sequence shown here is derived from an EMBL/GenBank/DDBJ whole genome shotgun (WGS) entry which is preliminary data.</text>
</comment>
<organism evidence="1 2">
    <name type="scientific">Chromobacterium haemolyticum</name>
    <dbReference type="NCBI Taxonomy" id="394935"/>
    <lineage>
        <taxon>Bacteria</taxon>
        <taxon>Pseudomonadati</taxon>
        <taxon>Pseudomonadota</taxon>
        <taxon>Betaproteobacteria</taxon>
        <taxon>Neisseriales</taxon>
        <taxon>Chromobacteriaceae</taxon>
        <taxon>Chromobacterium</taxon>
    </lineage>
</organism>
<dbReference type="AlphaFoldDB" id="A0A1W0D3W0"/>
<evidence type="ECO:0000313" key="1">
    <source>
        <dbReference type="EMBL" id="OQS41700.1"/>
    </source>
</evidence>
<name>A0A1W0D3W0_9NEIS</name>